<feature type="region of interest" description="Disordered" evidence="2">
    <location>
        <begin position="101"/>
        <end position="145"/>
    </location>
</feature>
<protein>
    <recommendedName>
        <fullName evidence="3">Zn(2)-C6 fungal-type domain-containing protein</fullName>
    </recommendedName>
</protein>
<name>A0ABR1Y668_9PEZI</name>
<dbReference type="InterPro" id="IPR036864">
    <property type="entry name" value="Zn2-C6_fun-type_DNA-bd_sf"/>
</dbReference>
<dbReference type="PROSITE" id="PS00463">
    <property type="entry name" value="ZN2_CY6_FUNGAL_1"/>
    <property type="match status" value="1"/>
</dbReference>
<dbReference type="SUPFAM" id="SSF57701">
    <property type="entry name" value="Zn2/Cys6 DNA-binding domain"/>
    <property type="match status" value="1"/>
</dbReference>
<dbReference type="Gene3D" id="4.10.240.10">
    <property type="entry name" value="Zn(2)-C6 fungal-type DNA-binding domain"/>
    <property type="match status" value="1"/>
</dbReference>
<dbReference type="PANTHER" id="PTHR38111">
    <property type="entry name" value="ZN(2)-C6 FUNGAL-TYPE DOMAIN-CONTAINING PROTEIN-RELATED"/>
    <property type="match status" value="1"/>
</dbReference>
<dbReference type="CDD" id="cd00067">
    <property type="entry name" value="GAL4"/>
    <property type="match status" value="1"/>
</dbReference>
<dbReference type="InterPro" id="IPR001138">
    <property type="entry name" value="Zn2Cys6_DnaBD"/>
</dbReference>
<dbReference type="Pfam" id="PF00172">
    <property type="entry name" value="Zn_clus"/>
    <property type="match status" value="1"/>
</dbReference>
<sequence length="637" mass="70409">MVGVPKSTACATCKSRKIRCDQKWPTCERCQRSGLDCPGPSNPHAKFVDERPRHYRASISSDDEPSSPAASHAPCTSLEPIRTWYEHDGSMYSTFRIVREGSSSSSSSSEGSPASESEEATSPALSTRVQSPPRRARPSPPPRWVYPHRQLPWSPVDRITHRFVKTLREQGASNQMTLFGPFIAQVPTRLGSTRALRDAAQCLIATHEAVILRKSGDGINLELYVKALGSLRAAIINPVKSELTSTLCASALLAITEAYAVGTVGTNRNFVTHLGGAASILQKLGPGVFKNAQSFERGVLRAITVGVGLDALFGDKDDILCSPEWEEVAFDTTGLQEPRLSLNKLMRAMSFLPSLSHDMRACEAGSTDPHVTPACLYRRALALRVMVDEVTPYVLETLKDHDRVLLLPSDACSIWKHAFFYSDYGTAFACWFYWNMSMVALSIVIGIHRRPHWAVQLGGDRQPDETIDQFERECVEMAKKTAMSWEHAMRTRPLGTMYHDFGLIMAFNVFGAYGSPDTASFSAGELQDWCFAALKQLAYSNRSPRGYSRSSTPFFAAPDCADPLATHESSPDNMQWNPRHLEWFGAWCTGGCLGRCDVPDPRNDVSRSAGRDADNAKDFLVLPPNGLRIPWPSTRRV</sequence>
<evidence type="ECO:0000256" key="1">
    <source>
        <dbReference type="ARBA" id="ARBA00023242"/>
    </source>
</evidence>
<dbReference type="InterPro" id="IPR053178">
    <property type="entry name" value="Osmoadaptation_assoc"/>
</dbReference>
<comment type="caution">
    <text evidence="4">The sequence shown here is derived from an EMBL/GenBank/DDBJ whole genome shotgun (WGS) entry which is preliminary data.</text>
</comment>
<evidence type="ECO:0000256" key="2">
    <source>
        <dbReference type="SAM" id="MobiDB-lite"/>
    </source>
</evidence>
<keyword evidence="5" id="KW-1185">Reference proteome</keyword>
<reference evidence="4 5" key="1">
    <citation type="journal article" date="2022" name="G3 (Bethesda)">
        <title>Enemy or ally: a genomic approach to elucidate the lifestyle of Phyllosticta citrichinaensis.</title>
        <authorList>
            <person name="Buijs V.A."/>
            <person name="Groenewald J.Z."/>
            <person name="Haridas S."/>
            <person name="LaButti K.M."/>
            <person name="Lipzen A."/>
            <person name="Martin F.M."/>
            <person name="Barry K."/>
            <person name="Grigoriev I.V."/>
            <person name="Crous P.W."/>
            <person name="Seidl M.F."/>
        </authorList>
    </citation>
    <scope>NUCLEOTIDE SEQUENCE [LARGE SCALE GENOMIC DNA]</scope>
    <source>
        <strain evidence="4 5">CBS 129764</strain>
    </source>
</reference>
<dbReference type="Proteomes" id="UP001456524">
    <property type="component" value="Unassembled WGS sequence"/>
</dbReference>
<organism evidence="4 5">
    <name type="scientific">Phyllosticta citrichinensis</name>
    <dbReference type="NCBI Taxonomy" id="1130410"/>
    <lineage>
        <taxon>Eukaryota</taxon>
        <taxon>Fungi</taxon>
        <taxon>Dikarya</taxon>
        <taxon>Ascomycota</taxon>
        <taxon>Pezizomycotina</taxon>
        <taxon>Dothideomycetes</taxon>
        <taxon>Dothideomycetes incertae sedis</taxon>
        <taxon>Botryosphaeriales</taxon>
        <taxon>Phyllostictaceae</taxon>
        <taxon>Phyllosticta</taxon>
    </lineage>
</organism>
<evidence type="ECO:0000313" key="5">
    <source>
        <dbReference type="Proteomes" id="UP001456524"/>
    </source>
</evidence>
<feature type="domain" description="Zn(2)-C6 fungal-type" evidence="3">
    <location>
        <begin position="9"/>
        <end position="37"/>
    </location>
</feature>
<accession>A0ABR1Y668</accession>
<dbReference type="SMART" id="SM00066">
    <property type="entry name" value="GAL4"/>
    <property type="match status" value="1"/>
</dbReference>
<feature type="compositionally biased region" description="Low complexity" evidence="2">
    <location>
        <begin position="101"/>
        <end position="133"/>
    </location>
</feature>
<keyword evidence="1" id="KW-0539">Nucleus</keyword>
<dbReference type="EMBL" id="JBBWUH010000001">
    <property type="protein sequence ID" value="KAK8177407.1"/>
    <property type="molecule type" value="Genomic_DNA"/>
</dbReference>
<evidence type="ECO:0000259" key="3">
    <source>
        <dbReference type="PROSITE" id="PS50048"/>
    </source>
</evidence>
<dbReference type="PROSITE" id="PS50048">
    <property type="entry name" value="ZN2_CY6_FUNGAL_2"/>
    <property type="match status" value="1"/>
</dbReference>
<gene>
    <name evidence="4" type="ORF">IWX90DRAFT_482401</name>
</gene>
<evidence type="ECO:0000313" key="4">
    <source>
        <dbReference type="EMBL" id="KAK8177407.1"/>
    </source>
</evidence>
<proteinExistence type="predicted"/>